<evidence type="ECO:0008006" key="4">
    <source>
        <dbReference type="Google" id="ProtNLM"/>
    </source>
</evidence>
<proteinExistence type="predicted"/>
<dbReference type="Proteomes" id="UP000242498">
    <property type="component" value="Chromosome I"/>
</dbReference>
<evidence type="ECO:0000256" key="1">
    <source>
        <dbReference type="SAM" id="SignalP"/>
    </source>
</evidence>
<gene>
    <name evidence="2" type="ORF">SAMN06296273_0686</name>
</gene>
<feature type="chain" id="PRO_5013148572" description="Lipoprotein" evidence="1">
    <location>
        <begin position="24"/>
        <end position="155"/>
    </location>
</feature>
<dbReference type="EMBL" id="LT907782">
    <property type="protein sequence ID" value="SNX59246.1"/>
    <property type="molecule type" value="Genomic_DNA"/>
</dbReference>
<feature type="signal peptide" evidence="1">
    <location>
        <begin position="1"/>
        <end position="23"/>
    </location>
</feature>
<evidence type="ECO:0000313" key="2">
    <source>
        <dbReference type="EMBL" id="SNX59246.1"/>
    </source>
</evidence>
<protein>
    <recommendedName>
        <fullName evidence="4">Lipoprotein</fullName>
    </recommendedName>
</protein>
<dbReference type="OrthoDB" id="8565376at2"/>
<dbReference type="AlphaFoldDB" id="A0A285BWF7"/>
<accession>A0A285BWF7</accession>
<evidence type="ECO:0000313" key="3">
    <source>
        <dbReference type="Proteomes" id="UP000242498"/>
    </source>
</evidence>
<dbReference type="PROSITE" id="PS51257">
    <property type="entry name" value="PROKAR_LIPOPROTEIN"/>
    <property type="match status" value="1"/>
</dbReference>
<reference evidence="2 3" key="1">
    <citation type="submission" date="2017-08" db="EMBL/GenBank/DDBJ databases">
        <authorList>
            <person name="de Groot N.N."/>
        </authorList>
    </citation>
    <scope>NUCLEOTIDE SEQUENCE [LARGE SCALE GENOMIC DNA]</scope>
    <source>
        <strain evidence="2 3">Nm15</strain>
    </source>
</reference>
<keyword evidence="1" id="KW-0732">Signal</keyword>
<dbReference type="RefSeq" id="WP_096292016.1">
    <property type="nucleotide sequence ID" value="NZ_LT907782.1"/>
</dbReference>
<name>A0A285BWF7_9PROT</name>
<sequence length="155" mass="17979">MNNIKFGKYLAVLPMLSILVACAQLSPMEAQSVDSRKNVSEAKTVNDHENLINYYDKLANEMTVKAEEKRKLLEEYENHSQHYGRRGQDYRSHTLANIRYYEQEASEAINHAGYHRKIVAELQRNEYAKSVDRPEQAGNLKIKARLNEPENLKKN</sequence>
<organism evidence="2 3">
    <name type="scientific">Nitrosomonas ureae</name>
    <dbReference type="NCBI Taxonomy" id="44577"/>
    <lineage>
        <taxon>Bacteria</taxon>
        <taxon>Pseudomonadati</taxon>
        <taxon>Pseudomonadota</taxon>
        <taxon>Betaproteobacteria</taxon>
        <taxon>Nitrosomonadales</taxon>
        <taxon>Nitrosomonadaceae</taxon>
        <taxon>Nitrosomonas</taxon>
    </lineage>
</organism>